<accession>A0A6J4KZ63</accession>
<protein>
    <submittedName>
        <fullName evidence="1">Uncharacterized protein</fullName>
    </submittedName>
</protein>
<dbReference type="EMBL" id="CADCTV010000332">
    <property type="protein sequence ID" value="CAA9318617.1"/>
    <property type="molecule type" value="Genomic_DNA"/>
</dbReference>
<dbReference type="AlphaFoldDB" id="A0A6J4KZ63"/>
<organism evidence="1">
    <name type="scientific">uncultured Gemmatimonadota bacterium</name>
    <dbReference type="NCBI Taxonomy" id="203437"/>
    <lineage>
        <taxon>Bacteria</taxon>
        <taxon>Pseudomonadati</taxon>
        <taxon>Gemmatimonadota</taxon>
        <taxon>environmental samples</taxon>
    </lineage>
</organism>
<gene>
    <name evidence="1" type="ORF">AVDCRST_MAG89-1531</name>
</gene>
<sequence>MPDPIPARLSDEGRTATWNPAMTIASHVLVRVRLPDGRVEDRRSMNSGRARVRGEEIIEAILAADAP</sequence>
<reference evidence="1" key="1">
    <citation type="submission" date="2020-02" db="EMBL/GenBank/DDBJ databases">
        <authorList>
            <person name="Meier V. D."/>
        </authorList>
    </citation>
    <scope>NUCLEOTIDE SEQUENCE</scope>
    <source>
        <strain evidence="1">AVDCRST_MAG89</strain>
    </source>
</reference>
<name>A0A6J4KZ63_9BACT</name>
<evidence type="ECO:0000313" key="1">
    <source>
        <dbReference type="EMBL" id="CAA9318617.1"/>
    </source>
</evidence>
<proteinExistence type="predicted"/>